<name>A0A2R5HGQ8_9LACT</name>
<comment type="caution">
    <text evidence="1">The sequence shown here is derived from an EMBL/GenBank/DDBJ whole genome shotgun (WGS) entry which is preliminary data.</text>
</comment>
<proteinExistence type="predicted"/>
<dbReference type="RefSeq" id="WP_263970116.1">
    <property type="nucleotide sequence ID" value="NZ_BFFO01000008.1"/>
</dbReference>
<gene>
    <name evidence="1" type="ORF">NtB2_01310</name>
</gene>
<reference evidence="1 2" key="1">
    <citation type="journal article" date="2018" name="Genome Announc.">
        <title>Draft Genome Sequence of Lactococcus sp. Strain NtB2 (JCM 32569), Isolated from the Gut of the Higher Termite Nasutitermes takasagoensis.</title>
        <authorList>
            <person name="Noda S."/>
            <person name="Aihara C."/>
            <person name="Yuki M."/>
            <person name="Ohkuma M."/>
        </authorList>
    </citation>
    <scope>NUCLEOTIDE SEQUENCE [LARGE SCALE GENOMIC DNA]</scope>
    <source>
        <strain evidence="1 2">NtB2</strain>
    </source>
</reference>
<protein>
    <submittedName>
        <fullName evidence="1">Uncharacterized protein</fullName>
    </submittedName>
</protein>
<keyword evidence="2" id="KW-1185">Reference proteome</keyword>
<dbReference type="AlphaFoldDB" id="A0A2R5HGQ8"/>
<dbReference type="EMBL" id="BFFO01000008">
    <property type="protein sequence ID" value="GBG97172.1"/>
    <property type="molecule type" value="Genomic_DNA"/>
</dbReference>
<dbReference type="Proteomes" id="UP000245021">
    <property type="component" value="Unassembled WGS sequence"/>
</dbReference>
<evidence type="ECO:0000313" key="1">
    <source>
        <dbReference type="EMBL" id="GBG97172.1"/>
    </source>
</evidence>
<accession>A0A2R5HGQ8</accession>
<sequence>MTKLNKKNRIFLTSVAVIVLAVGGGIAYTSHEAQNVGPMKIIIA</sequence>
<evidence type="ECO:0000313" key="2">
    <source>
        <dbReference type="Proteomes" id="UP000245021"/>
    </source>
</evidence>
<organism evidence="1 2">
    <name type="scientific">Lactococcus termiticola</name>
    <dbReference type="NCBI Taxonomy" id="2169526"/>
    <lineage>
        <taxon>Bacteria</taxon>
        <taxon>Bacillati</taxon>
        <taxon>Bacillota</taxon>
        <taxon>Bacilli</taxon>
        <taxon>Lactobacillales</taxon>
        <taxon>Streptococcaceae</taxon>
        <taxon>Lactococcus</taxon>
    </lineage>
</organism>